<evidence type="ECO:0000313" key="4">
    <source>
        <dbReference type="Proteomes" id="UP000501168"/>
    </source>
</evidence>
<dbReference type="EMBL" id="CP050253">
    <property type="protein sequence ID" value="QIQ21762.1"/>
    <property type="molecule type" value="Genomic_DNA"/>
</dbReference>
<proteinExistence type="inferred from homology"/>
<keyword evidence="4" id="KW-1185">Reference proteome</keyword>
<evidence type="ECO:0000259" key="2">
    <source>
        <dbReference type="PROSITE" id="PS51648"/>
    </source>
</evidence>
<dbReference type="RefSeq" id="WP_166916902.1">
    <property type="nucleotide sequence ID" value="NZ_CP050253.1"/>
</dbReference>
<accession>A0A6G9ID63</accession>
<dbReference type="InterPro" id="IPR038068">
    <property type="entry name" value="YcgL-like_sf"/>
</dbReference>
<dbReference type="Pfam" id="PF05166">
    <property type="entry name" value="YcgL"/>
    <property type="match status" value="1"/>
</dbReference>
<evidence type="ECO:0000313" key="3">
    <source>
        <dbReference type="EMBL" id="QIQ21762.1"/>
    </source>
</evidence>
<protein>
    <recommendedName>
        <fullName evidence="1">YcgL domain-containing protein IPMB12_08750</fullName>
    </recommendedName>
</protein>
<dbReference type="FunCoup" id="A0A6G9ID63">
    <property type="interactions" value="103"/>
</dbReference>
<feature type="domain" description="YcgL" evidence="2">
    <location>
        <begin position="1"/>
        <end position="81"/>
    </location>
</feature>
<dbReference type="SUPFAM" id="SSF160191">
    <property type="entry name" value="YcgL-like"/>
    <property type="match status" value="1"/>
</dbReference>
<dbReference type="PROSITE" id="PS51648">
    <property type="entry name" value="YCGL"/>
    <property type="match status" value="1"/>
</dbReference>
<sequence>MWCFIYRSTKKMGSYLYIEKENDFSPVPEELMKLFGKPVFAMKLYLDDARKLAAATPQEIKQKMAEQGYFLQMLREDDFKI</sequence>
<reference evidence="3 4" key="1">
    <citation type="submission" date="2020-03" db="EMBL/GenBank/DDBJ databases">
        <title>Complete genome sequence of Orbus sp. IPMB12 (BCRC 80908).</title>
        <authorList>
            <person name="Lo W.-S."/>
            <person name="Chang T.-H."/>
            <person name="Kuo C.-H."/>
        </authorList>
    </citation>
    <scope>NUCLEOTIDE SEQUENCE [LARGE SCALE GENOMIC DNA]</scope>
    <source>
        <strain evidence="3 4">IPMB12</strain>
    </source>
</reference>
<name>A0A6G9ID63_9GAMM</name>
<dbReference type="PANTHER" id="PTHR38109:SF1">
    <property type="entry name" value="PROTEIN YCGL"/>
    <property type="match status" value="1"/>
</dbReference>
<organism evidence="3 4">
    <name type="scientific">Zophobihabitans entericus</name>
    <dbReference type="NCBI Taxonomy" id="1635327"/>
    <lineage>
        <taxon>Bacteria</taxon>
        <taxon>Pseudomonadati</taxon>
        <taxon>Pseudomonadota</taxon>
        <taxon>Gammaproteobacteria</taxon>
        <taxon>Orbales</taxon>
        <taxon>Orbaceae</taxon>
        <taxon>Zophobihabitans</taxon>
    </lineage>
</organism>
<evidence type="ECO:0000256" key="1">
    <source>
        <dbReference type="HAMAP-Rule" id="MF_01866"/>
    </source>
</evidence>
<dbReference type="HAMAP" id="MF_01866">
    <property type="entry name" value="UPF0745"/>
    <property type="match status" value="1"/>
</dbReference>
<gene>
    <name evidence="3" type="ORF">IPMB12_08750</name>
</gene>
<dbReference type="Proteomes" id="UP000501168">
    <property type="component" value="Chromosome"/>
</dbReference>
<dbReference type="InParanoid" id="A0A6G9ID63"/>
<dbReference type="KEGG" id="orb:IPMB12_08750"/>
<dbReference type="PANTHER" id="PTHR38109">
    <property type="entry name" value="PROTEIN YCGL"/>
    <property type="match status" value="1"/>
</dbReference>
<dbReference type="AlphaFoldDB" id="A0A6G9ID63"/>
<dbReference type="Gene3D" id="3.10.510.20">
    <property type="entry name" value="YcgL domain"/>
    <property type="match status" value="1"/>
</dbReference>
<dbReference type="InterPro" id="IPR027354">
    <property type="entry name" value="YcgL_dom"/>
</dbReference>